<evidence type="ECO:0000256" key="2">
    <source>
        <dbReference type="ARBA" id="ARBA00022692"/>
    </source>
</evidence>
<keyword evidence="3 6" id="KW-1133">Transmembrane helix</keyword>
<feature type="domain" description="Major facilitator superfamily (MFS) profile" evidence="7">
    <location>
        <begin position="16"/>
        <end position="496"/>
    </location>
</feature>
<feature type="transmembrane region" description="Helical" evidence="6">
    <location>
        <begin position="344"/>
        <end position="364"/>
    </location>
</feature>
<dbReference type="GO" id="GO:0016020">
    <property type="term" value="C:membrane"/>
    <property type="evidence" value="ECO:0007669"/>
    <property type="project" value="UniProtKB-SubCell"/>
</dbReference>
<dbReference type="InParanoid" id="A0A1Z5JX65"/>
<feature type="transmembrane region" description="Helical" evidence="6">
    <location>
        <begin position="182"/>
        <end position="201"/>
    </location>
</feature>
<keyword evidence="2 6" id="KW-0812">Transmembrane</keyword>
<feature type="transmembrane region" description="Helical" evidence="6">
    <location>
        <begin position="87"/>
        <end position="104"/>
    </location>
</feature>
<dbReference type="Pfam" id="PF07690">
    <property type="entry name" value="MFS_1"/>
    <property type="match status" value="1"/>
</dbReference>
<comment type="caution">
    <text evidence="8">The sequence shown here is derived from an EMBL/GenBank/DDBJ whole genome shotgun (WGS) entry which is preliminary data.</text>
</comment>
<feature type="transmembrane region" description="Helical" evidence="6">
    <location>
        <begin position="110"/>
        <end position="131"/>
    </location>
</feature>
<keyword evidence="4 6" id="KW-0472">Membrane</keyword>
<dbReference type="OrthoDB" id="433512at2759"/>
<dbReference type="PROSITE" id="PS50850">
    <property type="entry name" value="MFS"/>
    <property type="match status" value="1"/>
</dbReference>
<evidence type="ECO:0000256" key="3">
    <source>
        <dbReference type="ARBA" id="ARBA00022989"/>
    </source>
</evidence>
<feature type="region of interest" description="Disordered" evidence="5">
    <location>
        <begin position="214"/>
        <end position="271"/>
    </location>
</feature>
<dbReference type="InterPro" id="IPR011701">
    <property type="entry name" value="MFS"/>
</dbReference>
<name>A0A1Z5JX65_FISSO</name>
<evidence type="ECO:0000256" key="6">
    <source>
        <dbReference type="SAM" id="Phobius"/>
    </source>
</evidence>
<feature type="transmembrane region" description="Helical" evidence="6">
    <location>
        <begin position="376"/>
        <end position="396"/>
    </location>
</feature>
<evidence type="ECO:0000259" key="7">
    <source>
        <dbReference type="PROSITE" id="PS50850"/>
    </source>
</evidence>
<dbReference type="GO" id="GO:0022857">
    <property type="term" value="F:transmembrane transporter activity"/>
    <property type="evidence" value="ECO:0007669"/>
    <property type="project" value="InterPro"/>
</dbReference>
<feature type="transmembrane region" description="Helical" evidence="6">
    <location>
        <begin position="21"/>
        <end position="44"/>
    </location>
</feature>
<reference evidence="8 9" key="1">
    <citation type="journal article" date="2015" name="Plant Cell">
        <title>Oil accumulation by the oleaginous diatom Fistulifera solaris as revealed by the genome and transcriptome.</title>
        <authorList>
            <person name="Tanaka T."/>
            <person name="Maeda Y."/>
            <person name="Veluchamy A."/>
            <person name="Tanaka M."/>
            <person name="Abida H."/>
            <person name="Marechal E."/>
            <person name="Bowler C."/>
            <person name="Muto M."/>
            <person name="Sunaga Y."/>
            <person name="Tanaka M."/>
            <person name="Yoshino T."/>
            <person name="Taniguchi T."/>
            <person name="Fukuda Y."/>
            <person name="Nemoto M."/>
            <person name="Matsumoto M."/>
            <person name="Wong P.S."/>
            <person name="Aburatani S."/>
            <person name="Fujibuchi W."/>
        </authorList>
    </citation>
    <scope>NUCLEOTIDE SEQUENCE [LARGE SCALE GENOMIC DNA]</scope>
    <source>
        <strain evidence="8 9">JPCC DA0580</strain>
    </source>
</reference>
<evidence type="ECO:0000256" key="4">
    <source>
        <dbReference type="ARBA" id="ARBA00023136"/>
    </source>
</evidence>
<evidence type="ECO:0000313" key="8">
    <source>
        <dbReference type="EMBL" id="GAX18489.1"/>
    </source>
</evidence>
<proteinExistence type="predicted"/>
<feature type="transmembrane region" description="Helical" evidence="6">
    <location>
        <begin position="56"/>
        <end position="75"/>
    </location>
</feature>
<gene>
    <name evidence="8" type="ORF">FisN_10Hh314</name>
</gene>
<feature type="region of interest" description="Disordered" evidence="5">
    <location>
        <begin position="518"/>
        <end position="540"/>
    </location>
</feature>
<feature type="compositionally biased region" description="Low complexity" evidence="5">
    <location>
        <begin position="228"/>
        <end position="251"/>
    </location>
</feature>
<accession>A0A1Z5JX65</accession>
<dbReference type="PANTHER" id="PTHR24064">
    <property type="entry name" value="SOLUTE CARRIER FAMILY 22 MEMBER"/>
    <property type="match status" value="1"/>
</dbReference>
<sequence>MHHHERIQQPSHSNHQQRLAMLSNFSTSYNVVNIALVLPILRILFPTERIQQDESFLASSLLVGMMLGQVLGGIMGDAMGRLRALRVVMILQMVASFASATWTSSWSSLAVWRFLLGVGAGGVYPLAAVLSAEQASSSSSSSNNKDDDLHRVVLTFATQGVGFWMAPAVGYLLLLTCSNLQIVWRLLLGLGALPGIVLFYLQWKVHKATTSWEASYPPENEETPHLWQGGTPQTATTTTEPSSNTANSTTENDSDGEETTVLDSTAEPDGLFDDRVHEQQSWWESVRNEPQLVQKLLGTAATWFLFDVLFYGNALFQPIVLEAAFGNAETNTLASLQLMARNSLILASIALPGYGVAAFLMGRSDIAFLPSQTPRYVMLQGFACMAVLYGVIGVFWNALKRIHPSVLLLLYGSTFFFSNYGPNTSTFVLPSMVYSESCRSSLNGVSAAAGKFGAFTGASLFAPAAYQWGHAAVMLICAVVAVLSFFLTQACVPSDYHAITMVQEDDADDEMRVLDVPLARNQEDEEQTTPADGGVEVQEL</sequence>
<dbReference type="AlphaFoldDB" id="A0A1Z5JX65"/>
<dbReference type="Proteomes" id="UP000198406">
    <property type="component" value="Unassembled WGS sequence"/>
</dbReference>
<dbReference type="Gene3D" id="1.20.1250.20">
    <property type="entry name" value="MFS general substrate transporter like domains"/>
    <property type="match status" value="2"/>
</dbReference>
<dbReference type="InterPro" id="IPR020846">
    <property type="entry name" value="MFS_dom"/>
</dbReference>
<evidence type="ECO:0000256" key="5">
    <source>
        <dbReference type="SAM" id="MobiDB-lite"/>
    </source>
</evidence>
<comment type="subcellular location">
    <subcellularLocation>
        <location evidence="1">Membrane</location>
        <topology evidence="1">Multi-pass membrane protein</topology>
    </subcellularLocation>
</comment>
<dbReference type="SUPFAM" id="SSF103473">
    <property type="entry name" value="MFS general substrate transporter"/>
    <property type="match status" value="1"/>
</dbReference>
<feature type="transmembrane region" description="Helical" evidence="6">
    <location>
        <begin position="402"/>
        <end position="421"/>
    </location>
</feature>
<evidence type="ECO:0000256" key="1">
    <source>
        <dbReference type="ARBA" id="ARBA00004141"/>
    </source>
</evidence>
<feature type="transmembrane region" description="Helical" evidence="6">
    <location>
        <begin position="468"/>
        <end position="487"/>
    </location>
</feature>
<protein>
    <submittedName>
        <fullName evidence="8">MFS transporter, PHS family, inorganic phosphate transporter</fullName>
    </submittedName>
</protein>
<keyword evidence="9" id="KW-1185">Reference proteome</keyword>
<evidence type="ECO:0000313" key="9">
    <source>
        <dbReference type="Proteomes" id="UP000198406"/>
    </source>
</evidence>
<dbReference type="EMBL" id="BDSP01000131">
    <property type="protein sequence ID" value="GAX18489.1"/>
    <property type="molecule type" value="Genomic_DNA"/>
</dbReference>
<organism evidence="8 9">
    <name type="scientific">Fistulifera solaris</name>
    <name type="common">Oleaginous diatom</name>
    <dbReference type="NCBI Taxonomy" id="1519565"/>
    <lineage>
        <taxon>Eukaryota</taxon>
        <taxon>Sar</taxon>
        <taxon>Stramenopiles</taxon>
        <taxon>Ochrophyta</taxon>
        <taxon>Bacillariophyta</taxon>
        <taxon>Bacillariophyceae</taxon>
        <taxon>Bacillariophycidae</taxon>
        <taxon>Naviculales</taxon>
        <taxon>Naviculaceae</taxon>
        <taxon>Fistulifera</taxon>
    </lineage>
</organism>
<feature type="transmembrane region" description="Helical" evidence="6">
    <location>
        <begin position="152"/>
        <end position="176"/>
    </location>
</feature>
<dbReference type="InterPro" id="IPR036259">
    <property type="entry name" value="MFS_trans_sf"/>
</dbReference>